<gene>
    <name evidence="3" type="ORF">MIND_00125000</name>
</gene>
<evidence type="ECO:0000313" key="4">
    <source>
        <dbReference type="Proteomes" id="UP000636479"/>
    </source>
</evidence>
<dbReference type="GeneID" id="59340699"/>
<proteinExistence type="predicted"/>
<feature type="region of interest" description="Disordered" evidence="1">
    <location>
        <begin position="1"/>
        <end position="40"/>
    </location>
</feature>
<evidence type="ECO:0000256" key="1">
    <source>
        <dbReference type="SAM" id="MobiDB-lite"/>
    </source>
</evidence>
<dbReference type="CDD" id="cd12087">
    <property type="entry name" value="TM_EGFR-like"/>
    <property type="match status" value="1"/>
</dbReference>
<sequence>MNIIVDDQDPSLHYTPAWSTKGNDGSPRGNPQEFMGTTSHSVQEDTTVSFTFIGTQITIFGSLLVVDQVTSDAFLQFTLDGIRQDSAFPEVVNPPFHRLVWDSGSLSDGQHILVMEDTIPDTSDFFFDYIIYKTNARELGQTVLIDDDESAVVFSSEWRHNNTFDFMQETSSYTGQAGESVTVQYNFMDGDKLSLFDSAPPLNLPPQNAPPLHQTIFNQKLYTSPALTAGLHTFNFSYNSGTPLGVDYFLVEPSSSFSSDSGGGTSGTTSSPTGLIGGVVASLLLLLISGAIFWLRRRNIQRINQRRAVPLDVEAATVTAQFPLSKRALAAGRETTVDLPVARVENSETNDAGPEPMVSAAALPTDELVRILRSRLGGNVVIAGGRSSHLIIHQRSGAHVRRNLV</sequence>
<protein>
    <submittedName>
        <fullName evidence="3">Uncharacterized protein</fullName>
    </submittedName>
</protein>
<keyword evidence="2" id="KW-0472">Membrane</keyword>
<dbReference type="AlphaFoldDB" id="A0A8H6TC48"/>
<dbReference type="Gene3D" id="2.60.120.260">
    <property type="entry name" value="Galactose-binding domain-like"/>
    <property type="match status" value="1"/>
</dbReference>
<accession>A0A8H6TC48</accession>
<evidence type="ECO:0000313" key="3">
    <source>
        <dbReference type="EMBL" id="KAF7316070.1"/>
    </source>
</evidence>
<organism evidence="3 4">
    <name type="scientific">Mycena indigotica</name>
    <dbReference type="NCBI Taxonomy" id="2126181"/>
    <lineage>
        <taxon>Eukaryota</taxon>
        <taxon>Fungi</taxon>
        <taxon>Dikarya</taxon>
        <taxon>Basidiomycota</taxon>
        <taxon>Agaricomycotina</taxon>
        <taxon>Agaricomycetes</taxon>
        <taxon>Agaricomycetidae</taxon>
        <taxon>Agaricales</taxon>
        <taxon>Marasmiineae</taxon>
        <taxon>Mycenaceae</taxon>
        <taxon>Mycena</taxon>
    </lineage>
</organism>
<name>A0A8H6TC48_9AGAR</name>
<dbReference type="RefSeq" id="XP_037226093.1">
    <property type="nucleotide sequence ID" value="XM_037358183.1"/>
</dbReference>
<keyword evidence="4" id="KW-1185">Reference proteome</keyword>
<keyword evidence="2" id="KW-0812">Transmembrane</keyword>
<dbReference type="OrthoDB" id="3265734at2759"/>
<dbReference type="EMBL" id="JACAZF010000001">
    <property type="protein sequence ID" value="KAF7316070.1"/>
    <property type="molecule type" value="Genomic_DNA"/>
</dbReference>
<keyword evidence="2" id="KW-1133">Transmembrane helix</keyword>
<comment type="caution">
    <text evidence="3">The sequence shown here is derived from an EMBL/GenBank/DDBJ whole genome shotgun (WGS) entry which is preliminary data.</text>
</comment>
<dbReference type="Proteomes" id="UP000636479">
    <property type="component" value="Unassembled WGS sequence"/>
</dbReference>
<evidence type="ECO:0000256" key="2">
    <source>
        <dbReference type="SAM" id="Phobius"/>
    </source>
</evidence>
<feature type="transmembrane region" description="Helical" evidence="2">
    <location>
        <begin position="275"/>
        <end position="295"/>
    </location>
</feature>
<reference evidence="3" key="1">
    <citation type="submission" date="2020-05" db="EMBL/GenBank/DDBJ databases">
        <title>Mycena genomes resolve the evolution of fungal bioluminescence.</title>
        <authorList>
            <person name="Tsai I.J."/>
        </authorList>
    </citation>
    <scope>NUCLEOTIDE SEQUENCE</scope>
    <source>
        <strain evidence="3">171206Taipei</strain>
    </source>
</reference>